<gene>
    <name evidence="1" type="ORF">BaRGS_00029838</name>
</gene>
<keyword evidence="2" id="KW-1185">Reference proteome</keyword>
<protein>
    <submittedName>
        <fullName evidence="1">Uncharacterized protein</fullName>
    </submittedName>
</protein>
<sequence>MGGDAEHVPQKQEIGELSLGLAVKAIAKTHGRVVIGTPYFGGVITGGFQKSGAWCLDCDYERHSGNLDISEI</sequence>
<comment type="caution">
    <text evidence="1">The sequence shown here is derived from an EMBL/GenBank/DDBJ whole genome shotgun (WGS) entry which is preliminary data.</text>
</comment>
<reference evidence="1 2" key="1">
    <citation type="journal article" date="2023" name="Sci. Data">
        <title>Genome assembly of the Korean intertidal mud-creeper Batillaria attramentaria.</title>
        <authorList>
            <person name="Patra A.K."/>
            <person name="Ho P.T."/>
            <person name="Jun S."/>
            <person name="Lee S.J."/>
            <person name="Kim Y."/>
            <person name="Won Y.J."/>
        </authorList>
    </citation>
    <scope>NUCLEOTIDE SEQUENCE [LARGE SCALE GENOMIC DNA]</scope>
    <source>
        <strain evidence="1">Wonlab-2016</strain>
    </source>
</reference>
<dbReference type="EMBL" id="JACVVK020000314">
    <property type="protein sequence ID" value="KAK7478971.1"/>
    <property type="molecule type" value="Genomic_DNA"/>
</dbReference>
<evidence type="ECO:0000313" key="1">
    <source>
        <dbReference type="EMBL" id="KAK7478971.1"/>
    </source>
</evidence>
<organism evidence="1 2">
    <name type="scientific">Batillaria attramentaria</name>
    <dbReference type="NCBI Taxonomy" id="370345"/>
    <lineage>
        <taxon>Eukaryota</taxon>
        <taxon>Metazoa</taxon>
        <taxon>Spiralia</taxon>
        <taxon>Lophotrochozoa</taxon>
        <taxon>Mollusca</taxon>
        <taxon>Gastropoda</taxon>
        <taxon>Caenogastropoda</taxon>
        <taxon>Sorbeoconcha</taxon>
        <taxon>Cerithioidea</taxon>
        <taxon>Batillariidae</taxon>
        <taxon>Batillaria</taxon>
    </lineage>
</organism>
<dbReference type="AlphaFoldDB" id="A0ABD0JV51"/>
<name>A0ABD0JV51_9CAEN</name>
<evidence type="ECO:0000313" key="2">
    <source>
        <dbReference type="Proteomes" id="UP001519460"/>
    </source>
</evidence>
<dbReference type="Proteomes" id="UP001519460">
    <property type="component" value="Unassembled WGS sequence"/>
</dbReference>
<proteinExistence type="predicted"/>
<accession>A0ABD0JV51</accession>